<accession>I3W0D6</accession>
<geneLocation type="plasmid" evidence="1">
    <name>pB76-81</name>
</geneLocation>
<organism evidence="1">
    <name type="scientific">Pseudomonas syringae</name>
    <dbReference type="NCBI Taxonomy" id="317"/>
    <lineage>
        <taxon>Bacteria</taxon>
        <taxon>Pseudomonadati</taxon>
        <taxon>Pseudomonadota</taxon>
        <taxon>Gammaproteobacteria</taxon>
        <taxon>Pseudomonadales</taxon>
        <taxon>Pseudomonadaceae</taxon>
        <taxon>Pseudomonas</taxon>
    </lineage>
</organism>
<evidence type="ECO:0000313" key="1">
    <source>
        <dbReference type="EMBL" id="AFK89063.1"/>
    </source>
</evidence>
<keyword evidence="1" id="KW-0614">Plasmid</keyword>
<proteinExistence type="predicted"/>
<dbReference type="EMBL" id="JQ418525">
    <property type="protein sequence ID" value="AFK89063.1"/>
    <property type="molecule type" value="Genomic_DNA"/>
</dbReference>
<dbReference type="AlphaFoldDB" id="I3W0D6"/>
<protein>
    <submittedName>
        <fullName evidence="1">Uncharacterized protein</fullName>
    </submittedName>
</protein>
<name>I3W0D6_PSESX</name>
<sequence length="39" mass="4450">MLWIPQHLETQPGYLDTRSTLRSLGQAVETQQVAQKHST</sequence>
<reference evidence="1" key="1">
    <citation type="submission" date="2012-01" db="EMBL/GenBank/DDBJ databases">
        <authorList>
            <person name="Summers A.O."/>
            <person name="Wireman J."/>
        </authorList>
    </citation>
    <scope>NUCLEOTIDE SEQUENCE</scope>
    <source>
        <strain evidence="1">B76</strain>
        <plasmid evidence="1">pB76-81</plasmid>
    </source>
</reference>